<protein>
    <submittedName>
        <fullName evidence="1">Uncharacterized protein</fullName>
    </submittedName>
</protein>
<accession>A0ABX3P630</accession>
<dbReference type="RefSeq" id="WP_014223254.1">
    <property type="nucleotide sequence ID" value="NZ_LWBO01000001.1"/>
</dbReference>
<name>A0ABX3P630_9BACT</name>
<dbReference type="Proteomes" id="UP000192277">
    <property type="component" value="Unassembled WGS sequence"/>
</dbReference>
<reference evidence="1 2" key="1">
    <citation type="submission" date="2016-04" db="EMBL/GenBank/DDBJ databases">
        <authorList>
            <person name="Chen L."/>
            <person name="Zhuang W."/>
            <person name="Wang G."/>
        </authorList>
    </citation>
    <scope>NUCLEOTIDE SEQUENCE [LARGE SCALE GENOMIC DNA]</scope>
    <source>
        <strain evidence="2">GR20</strain>
    </source>
</reference>
<sequence>MKALIRYRISRLIVFLVALHTLDVSVDLDHLTNSIGWADVERYDDIDSMSEFILEKLFNDDNLIKEGKTDDRPRSKNHLSHITLKTFTTDYEKGITVHAAGEQPNNFCPSLRNTRFLFEDHSNPDYNPPDSQS</sequence>
<gene>
    <name evidence="1" type="ORF">A4D02_04815</name>
</gene>
<evidence type="ECO:0000313" key="2">
    <source>
        <dbReference type="Proteomes" id="UP000192277"/>
    </source>
</evidence>
<comment type="caution">
    <text evidence="1">The sequence shown here is derived from an EMBL/GenBank/DDBJ whole genome shotgun (WGS) entry which is preliminary data.</text>
</comment>
<evidence type="ECO:0000313" key="1">
    <source>
        <dbReference type="EMBL" id="OQP55628.1"/>
    </source>
</evidence>
<proteinExistence type="predicted"/>
<organism evidence="1 2">
    <name type="scientific">Niastella koreensis</name>
    <dbReference type="NCBI Taxonomy" id="354356"/>
    <lineage>
        <taxon>Bacteria</taxon>
        <taxon>Pseudomonadati</taxon>
        <taxon>Bacteroidota</taxon>
        <taxon>Chitinophagia</taxon>
        <taxon>Chitinophagales</taxon>
        <taxon>Chitinophagaceae</taxon>
        <taxon>Niastella</taxon>
    </lineage>
</organism>
<keyword evidence="2" id="KW-1185">Reference proteome</keyword>
<dbReference type="EMBL" id="LWBO01000001">
    <property type="protein sequence ID" value="OQP55628.1"/>
    <property type="molecule type" value="Genomic_DNA"/>
</dbReference>